<accession>A0A7Z7CXN1</accession>
<gene>
    <name evidence="2" type="ORF">SAMN04487751_0430</name>
</gene>
<dbReference type="RefSeq" id="WP_081782641.1">
    <property type="nucleotide sequence ID" value="NZ_FOQZ01000001.1"/>
</dbReference>
<dbReference type="Proteomes" id="UP000198702">
    <property type="component" value="Unassembled WGS sequence"/>
</dbReference>
<proteinExistence type="predicted"/>
<evidence type="ECO:0000313" key="2">
    <source>
        <dbReference type="EMBL" id="SFI21534.1"/>
    </source>
</evidence>
<organism evidence="2 3">
    <name type="scientific">Microbacterium saccharophilum</name>
    <dbReference type="NCBI Taxonomy" id="1213358"/>
    <lineage>
        <taxon>Bacteria</taxon>
        <taxon>Bacillati</taxon>
        <taxon>Actinomycetota</taxon>
        <taxon>Actinomycetes</taxon>
        <taxon>Micrococcales</taxon>
        <taxon>Microbacteriaceae</taxon>
        <taxon>Microbacterium</taxon>
    </lineage>
</organism>
<name>A0A7Z7CXN1_9MICO</name>
<dbReference type="Pfam" id="PF13643">
    <property type="entry name" value="DUF4145"/>
    <property type="match status" value="1"/>
</dbReference>
<reference evidence="2 3" key="1">
    <citation type="submission" date="2016-10" db="EMBL/GenBank/DDBJ databases">
        <authorList>
            <person name="Varghese N."/>
            <person name="Submissions S."/>
        </authorList>
    </citation>
    <scope>NUCLEOTIDE SEQUENCE [LARGE SCALE GENOMIC DNA]</scope>
    <source>
        <strain evidence="2 3">UNC380MFSha3.1</strain>
    </source>
</reference>
<feature type="domain" description="DUF4145" evidence="1">
    <location>
        <begin position="131"/>
        <end position="222"/>
    </location>
</feature>
<dbReference type="EMBL" id="FOQZ01000001">
    <property type="protein sequence ID" value="SFI21534.1"/>
    <property type="molecule type" value="Genomic_DNA"/>
</dbReference>
<evidence type="ECO:0000313" key="3">
    <source>
        <dbReference type="Proteomes" id="UP000198702"/>
    </source>
</evidence>
<dbReference type="AlphaFoldDB" id="A0A7Z7CXN1"/>
<dbReference type="InterPro" id="IPR025285">
    <property type="entry name" value="DUF4145"/>
</dbReference>
<comment type="caution">
    <text evidence="2">The sequence shown here is derived from an EMBL/GenBank/DDBJ whole genome shotgun (WGS) entry which is preliminary data.</text>
</comment>
<sequence length="254" mass="28491">MAKRLSDLSGWATKAEWPRVLCPDCLEGSLALESVSHILDPKSVAQLERYARNLEGRDEASGTFTGVLRCDNHVCKRGVVVAGTWGDWWDVDDDGRTLLVEHFHVGYMEPPARLLLTPKRTPSKVVDAIETASKVLWSSPDAAATHLRLAVEELLTSLHVKRFTLTRARKRRRLTTQERLDLLEATHPNLVHTLEAVKWIGNEGTHSSGLEVRDVEKGAKLLELALRDQYDTSEAELHATAKDINRRKGLPRAR</sequence>
<evidence type="ECO:0000259" key="1">
    <source>
        <dbReference type="Pfam" id="PF13643"/>
    </source>
</evidence>
<protein>
    <recommendedName>
        <fullName evidence="1">DUF4145 domain-containing protein</fullName>
    </recommendedName>
</protein>